<dbReference type="PANTHER" id="PTHR11242:SF0">
    <property type="entry name" value="TPR_REGION DOMAIN-CONTAINING PROTEIN"/>
    <property type="match status" value="1"/>
</dbReference>
<keyword evidence="2 3" id="KW-0802">TPR repeat</keyword>
<dbReference type="Proteomes" id="UP000028999">
    <property type="component" value="Unassembled WGS sequence"/>
</dbReference>
<dbReference type="PROSITE" id="PS50005">
    <property type="entry name" value="TPR"/>
    <property type="match status" value="1"/>
</dbReference>
<gene>
    <name evidence="4" type="primary">BnaA03g57030D</name>
    <name evidence="4" type="ORF">GSBRNA2T00042478001</name>
</gene>
<dbReference type="Gramene" id="CDY64639">
    <property type="protein sequence ID" value="CDY64639"/>
    <property type="gene ID" value="GSBRNA2T00042478001"/>
</dbReference>
<feature type="repeat" description="TPR" evidence="3">
    <location>
        <begin position="166"/>
        <end position="199"/>
    </location>
</feature>
<proteinExistence type="predicted"/>
<dbReference type="STRING" id="3708.A0A078JDC5"/>
<dbReference type="SUPFAM" id="SSF48452">
    <property type="entry name" value="TPR-like"/>
    <property type="match status" value="1"/>
</dbReference>
<dbReference type="InterPro" id="IPR011990">
    <property type="entry name" value="TPR-like_helical_dom_sf"/>
</dbReference>
<name>A0A078JDC5_BRANA</name>
<evidence type="ECO:0000313" key="5">
    <source>
        <dbReference type="Proteomes" id="UP000028999"/>
    </source>
</evidence>
<reference evidence="4 5" key="1">
    <citation type="journal article" date="2014" name="Science">
        <title>Plant genetics. Early allopolyploid evolution in the post-Neolithic Brassica napus oilseed genome.</title>
        <authorList>
            <person name="Chalhoub B."/>
            <person name="Denoeud F."/>
            <person name="Liu S."/>
            <person name="Parkin I.A."/>
            <person name="Tang H."/>
            <person name="Wang X."/>
            <person name="Chiquet J."/>
            <person name="Belcram H."/>
            <person name="Tong C."/>
            <person name="Samans B."/>
            <person name="Correa M."/>
            <person name="Da Silva C."/>
            <person name="Just J."/>
            <person name="Falentin C."/>
            <person name="Koh C.S."/>
            <person name="Le Clainche I."/>
            <person name="Bernard M."/>
            <person name="Bento P."/>
            <person name="Noel B."/>
            <person name="Labadie K."/>
            <person name="Alberti A."/>
            <person name="Charles M."/>
            <person name="Arnaud D."/>
            <person name="Guo H."/>
            <person name="Daviaud C."/>
            <person name="Alamery S."/>
            <person name="Jabbari K."/>
            <person name="Zhao M."/>
            <person name="Edger P.P."/>
            <person name="Chelaifa H."/>
            <person name="Tack D."/>
            <person name="Lassalle G."/>
            <person name="Mestiri I."/>
            <person name="Schnel N."/>
            <person name="Le Paslier M.C."/>
            <person name="Fan G."/>
            <person name="Renault V."/>
            <person name="Bayer P.E."/>
            <person name="Golicz A.A."/>
            <person name="Manoli S."/>
            <person name="Lee T.H."/>
            <person name="Thi V.H."/>
            <person name="Chalabi S."/>
            <person name="Hu Q."/>
            <person name="Fan C."/>
            <person name="Tollenaere R."/>
            <person name="Lu Y."/>
            <person name="Battail C."/>
            <person name="Shen J."/>
            <person name="Sidebottom C.H."/>
            <person name="Wang X."/>
            <person name="Canaguier A."/>
            <person name="Chauveau A."/>
            <person name="Berard A."/>
            <person name="Deniot G."/>
            <person name="Guan M."/>
            <person name="Liu Z."/>
            <person name="Sun F."/>
            <person name="Lim Y.P."/>
            <person name="Lyons E."/>
            <person name="Town C.D."/>
            <person name="Bancroft I."/>
            <person name="Wang X."/>
            <person name="Meng J."/>
            <person name="Ma J."/>
            <person name="Pires J.C."/>
            <person name="King G.J."/>
            <person name="Brunel D."/>
            <person name="Delourme R."/>
            <person name="Renard M."/>
            <person name="Aury J.M."/>
            <person name="Adams K.L."/>
            <person name="Batley J."/>
            <person name="Snowdon R.J."/>
            <person name="Tost J."/>
            <person name="Edwards D."/>
            <person name="Zhou Y."/>
            <person name="Hua W."/>
            <person name="Sharpe A.G."/>
            <person name="Paterson A.H."/>
            <person name="Guan C."/>
            <person name="Wincker P."/>
        </authorList>
    </citation>
    <scope>NUCLEOTIDE SEQUENCE [LARGE SCALE GENOMIC DNA]</scope>
    <source>
        <strain evidence="5">cv. Darmor-bzh</strain>
    </source>
</reference>
<keyword evidence="1" id="KW-0677">Repeat</keyword>
<organism evidence="4 5">
    <name type="scientific">Brassica napus</name>
    <name type="common">Rape</name>
    <dbReference type="NCBI Taxonomy" id="3708"/>
    <lineage>
        <taxon>Eukaryota</taxon>
        <taxon>Viridiplantae</taxon>
        <taxon>Streptophyta</taxon>
        <taxon>Embryophyta</taxon>
        <taxon>Tracheophyta</taxon>
        <taxon>Spermatophyta</taxon>
        <taxon>Magnoliopsida</taxon>
        <taxon>eudicotyledons</taxon>
        <taxon>Gunneridae</taxon>
        <taxon>Pentapetalae</taxon>
        <taxon>rosids</taxon>
        <taxon>malvids</taxon>
        <taxon>Brassicales</taxon>
        <taxon>Brassicaceae</taxon>
        <taxon>Brassiceae</taxon>
        <taxon>Brassica</taxon>
    </lineage>
</organism>
<dbReference type="Gene3D" id="1.25.40.10">
    <property type="entry name" value="Tetratricopeptide repeat domain"/>
    <property type="match status" value="1"/>
</dbReference>
<dbReference type="SMART" id="SM00028">
    <property type="entry name" value="TPR"/>
    <property type="match status" value="3"/>
</dbReference>
<sequence length="268" mass="31164">MSFFFFYQNVFFSLVNVRSLAYWLGTGIWERWELFFSKCSSMADLLYEVEVGFDETREAKDGLVQGKARSDMTVEERIGAADRRKMDGNNLFKEDKLEEAMQQYEMAIAYMGDDFMFQLYGKYQDMALAVKNPCHLNMAACLIKLKRYDEAIGHCNIVLTEEEKNPKALFRRGKAKAELGQMDSAREDFRKAQKYAPDDNAIRRELRAIAEQEKAVYQKQKEMYKGIFGGGRDESGGKGKSRNWLIMLWQWLVSLFSRILGRNRVKAD</sequence>
<dbReference type="Pfam" id="PF07719">
    <property type="entry name" value="TPR_2"/>
    <property type="match status" value="1"/>
</dbReference>
<keyword evidence="5" id="KW-1185">Reference proteome</keyword>
<protein>
    <submittedName>
        <fullName evidence="4">BnaA03g57030D protein</fullName>
    </submittedName>
</protein>
<dbReference type="EMBL" id="LK034509">
    <property type="protein sequence ID" value="CDY64639.1"/>
    <property type="molecule type" value="Genomic_DNA"/>
</dbReference>
<evidence type="ECO:0000313" key="4">
    <source>
        <dbReference type="EMBL" id="CDY64639.1"/>
    </source>
</evidence>
<dbReference type="InterPro" id="IPR019734">
    <property type="entry name" value="TPR_rpt"/>
</dbReference>
<evidence type="ECO:0000256" key="2">
    <source>
        <dbReference type="ARBA" id="ARBA00022803"/>
    </source>
</evidence>
<dbReference type="InterPro" id="IPR039663">
    <property type="entry name" value="AIP/AIPL1/TTC9"/>
</dbReference>
<dbReference type="InterPro" id="IPR013105">
    <property type="entry name" value="TPR_2"/>
</dbReference>
<dbReference type="FunFam" id="1.25.40.10:FF:000708">
    <property type="entry name" value="Peptidylprolyl isomerase"/>
    <property type="match status" value="1"/>
</dbReference>
<evidence type="ECO:0000256" key="3">
    <source>
        <dbReference type="PROSITE-ProRule" id="PRU00339"/>
    </source>
</evidence>
<dbReference type="PANTHER" id="PTHR11242">
    <property type="entry name" value="ARYL HYDROCARBON RECEPTOR INTERACTING PROTEIN RELATED"/>
    <property type="match status" value="1"/>
</dbReference>
<accession>A0A078JDC5</accession>
<evidence type="ECO:0000256" key="1">
    <source>
        <dbReference type="ARBA" id="ARBA00022737"/>
    </source>
</evidence>
<dbReference type="AlphaFoldDB" id="A0A078JDC5"/>
<dbReference type="PaxDb" id="3708-A0A078JDC5"/>